<feature type="binding site" description="axial binding residue" evidence="6">
    <location>
        <position position="458"/>
    </location>
    <ligand>
        <name>heme</name>
        <dbReference type="ChEBI" id="CHEBI:30413"/>
    </ligand>
    <ligandPart>
        <name>Fe</name>
        <dbReference type="ChEBI" id="CHEBI:18248"/>
    </ligandPart>
</feature>
<keyword evidence="4 6" id="KW-0479">Metal-binding</keyword>
<keyword evidence="3 6" id="KW-0349">Heme</keyword>
<accession>A0A1Y2EHL2</accession>
<keyword evidence="8" id="KW-0472">Membrane</keyword>
<keyword evidence="8" id="KW-1133">Transmembrane helix</keyword>
<dbReference type="PANTHER" id="PTHR24305">
    <property type="entry name" value="CYTOCHROME P450"/>
    <property type="match status" value="1"/>
</dbReference>
<evidence type="ECO:0000313" key="10">
    <source>
        <dbReference type="Proteomes" id="UP000193689"/>
    </source>
</evidence>
<dbReference type="GO" id="GO:0016705">
    <property type="term" value="F:oxidoreductase activity, acting on paired donors, with incorporation or reduction of molecular oxygen"/>
    <property type="evidence" value="ECO:0007669"/>
    <property type="project" value="InterPro"/>
</dbReference>
<dbReference type="OrthoDB" id="1470350at2759"/>
<protein>
    <submittedName>
        <fullName evidence="9">Cytochrome P450</fullName>
    </submittedName>
</protein>
<dbReference type="InterPro" id="IPR002401">
    <property type="entry name" value="Cyt_P450_E_grp-I"/>
</dbReference>
<evidence type="ECO:0000256" key="7">
    <source>
        <dbReference type="RuleBase" id="RU000461"/>
    </source>
</evidence>
<comment type="similarity">
    <text evidence="2 7">Belongs to the cytochrome P450 family.</text>
</comment>
<evidence type="ECO:0000313" key="9">
    <source>
        <dbReference type="EMBL" id="ORY71062.1"/>
    </source>
</evidence>
<keyword evidence="8" id="KW-0812">Transmembrane</keyword>
<feature type="transmembrane region" description="Helical" evidence="8">
    <location>
        <begin position="20"/>
        <end position="44"/>
    </location>
</feature>
<dbReference type="EMBL" id="MCFJ01000001">
    <property type="protein sequence ID" value="ORY71062.1"/>
    <property type="molecule type" value="Genomic_DNA"/>
</dbReference>
<keyword evidence="10" id="KW-1185">Reference proteome</keyword>
<evidence type="ECO:0000256" key="4">
    <source>
        <dbReference type="ARBA" id="ARBA00022723"/>
    </source>
</evidence>
<dbReference type="Pfam" id="PF00067">
    <property type="entry name" value="p450"/>
    <property type="match status" value="1"/>
</dbReference>
<dbReference type="InterPro" id="IPR036396">
    <property type="entry name" value="Cyt_P450_sf"/>
</dbReference>
<dbReference type="AlphaFoldDB" id="A0A1Y2EHL2"/>
<evidence type="ECO:0000256" key="2">
    <source>
        <dbReference type="ARBA" id="ARBA00010617"/>
    </source>
</evidence>
<dbReference type="GO" id="GO:0005506">
    <property type="term" value="F:iron ion binding"/>
    <property type="evidence" value="ECO:0007669"/>
    <property type="project" value="InterPro"/>
</dbReference>
<dbReference type="PRINTS" id="PR00463">
    <property type="entry name" value="EP450I"/>
</dbReference>
<dbReference type="Gene3D" id="1.10.630.10">
    <property type="entry name" value="Cytochrome P450"/>
    <property type="match status" value="1"/>
</dbReference>
<gene>
    <name evidence="9" type="ORF">BCR38DRAFT_415831</name>
</gene>
<reference evidence="9 10" key="1">
    <citation type="submission" date="2016-07" db="EMBL/GenBank/DDBJ databases">
        <title>Pervasive Adenine N6-methylation of Active Genes in Fungi.</title>
        <authorList>
            <consortium name="DOE Joint Genome Institute"/>
            <person name="Mondo S.J."/>
            <person name="Dannebaum R.O."/>
            <person name="Kuo R.C."/>
            <person name="Labutti K."/>
            <person name="Haridas S."/>
            <person name="Kuo A."/>
            <person name="Salamov A."/>
            <person name="Ahrendt S.R."/>
            <person name="Lipzen A."/>
            <person name="Sullivan W."/>
            <person name="Andreopoulos W.B."/>
            <person name="Clum A."/>
            <person name="Lindquist E."/>
            <person name="Daum C."/>
            <person name="Ramamoorthy G.K."/>
            <person name="Gryganskyi A."/>
            <person name="Culley D."/>
            <person name="Magnuson J.K."/>
            <person name="James T.Y."/>
            <person name="O'Malley M.A."/>
            <person name="Stajich J.E."/>
            <person name="Spatafora J.W."/>
            <person name="Visel A."/>
            <person name="Grigoriev I.V."/>
        </authorList>
    </citation>
    <scope>NUCLEOTIDE SEQUENCE [LARGE SCALE GENOMIC DNA]</scope>
    <source>
        <strain evidence="9 10">CBS 129021</strain>
    </source>
</reference>
<evidence type="ECO:0000256" key="6">
    <source>
        <dbReference type="PIRSR" id="PIRSR602401-1"/>
    </source>
</evidence>
<dbReference type="SUPFAM" id="SSF48264">
    <property type="entry name" value="Cytochrome P450"/>
    <property type="match status" value="1"/>
</dbReference>
<evidence type="ECO:0000256" key="5">
    <source>
        <dbReference type="ARBA" id="ARBA00023004"/>
    </source>
</evidence>
<dbReference type="PROSITE" id="PS00086">
    <property type="entry name" value="CYTOCHROME_P450"/>
    <property type="match status" value="1"/>
</dbReference>
<dbReference type="RefSeq" id="XP_040720654.1">
    <property type="nucleotide sequence ID" value="XM_040859054.1"/>
</dbReference>
<evidence type="ECO:0000256" key="3">
    <source>
        <dbReference type="ARBA" id="ARBA00022617"/>
    </source>
</evidence>
<dbReference type="InterPro" id="IPR017972">
    <property type="entry name" value="Cyt_P450_CS"/>
</dbReference>
<dbReference type="PANTHER" id="PTHR24305:SF210">
    <property type="entry name" value="CYTOCHROME P450 MONOOXYGENASE ASQL-RELATED"/>
    <property type="match status" value="1"/>
</dbReference>
<proteinExistence type="inferred from homology"/>
<keyword evidence="5 6" id="KW-0408">Iron</keyword>
<comment type="caution">
    <text evidence="9">The sequence shown here is derived from an EMBL/GenBank/DDBJ whole genome shotgun (WGS) entry which is preliminary data.</text>
</comment>
<name>A0A1Y2EHL2_9PEZI</name>
<organism evidence="9 10">
    <name type="scientific">Pseudomassariella vexata</name>
    <dbReference type="NCBI Taxonomy" id="1141098"/>
    <lineage>
        <taxon>Eukaryota</taxon>
        <taxon>Fungi</taxon>
        <taxon>Dikarya</taxon>
        <taxon>Ascomycota</taxon>
        <taxon>Pezizomycotina</taxon>
        <taxon>Sordariomycetes</taxon>
        <taxon>Xylariomycetidae</taxon>
        <taxon>Amphisphaeriales</taxon>
        <taxon>Pseudomassariaceae</taxon>
        <taxon>Pseudomassariella</taxon>
    </lineage>
</organism>
<dbReference type="InterPro" id="IPR001128">
    <property type="entry name" value="Cyt_P450"/>
</dbReference>
<dbReference type="InterPro" id="IPR050121">
    <property type="entry name" value="Cytochrome_P450_monoxygenase"/>
</dbReference>
<evidence type="ECO:0000256" key="8">
    <source>
        <dbReference type="SAM" id="Phobius"/>
    </source>
</evidence>
<dbReference type="Proteomes" id="UP000193689">
    <property type="component" value="Unassembled WGS sequence"/>
</dbReference>
<evidence type="ECO:0000256" key="1">
    <source>
        <dbReference type="ARBA" id="ARBA00001971"/>
    </source>
</evidence>
<dbReference type="PRINTS" id="PR00385">
    <property type="entry name" value="P450"/>
</dbReference>
<dbReference type="GO" id="GO:0020037">
    <property type="term" value="F:heme binding"/>
    <property type="evidence" value="ECO:0007669"/>
    <property type="project" value="InterPro"/>
</dbReference>
<dbReference type="GeneID" id="63775266"/>
<dbReference type="InParanoid" id="A0A1Y2EHL2"/>
<sequence>MDLEYIYDLRDSLPESVTLRLVTTVVSGAISFYAALRVVYLLYFHPLAKFPGPRLAAVSNSWYSYQWLSGRYPWALEKALQKYGDIVRVAPNELAFITPKAFTDIFTPHHRYLEDFRKSDFHNRGDDVAGFGFEEDPVKHQKMAKKISPAFSMRSTSAMFPLVDSHIDFFIQRMKEVGRDAAGVGLFDWTNWFCMDLAGELAWGEKMDQMKNMRNSIFLDVLLGFNAFSTVIMVFKRFPLLRPLQFLFVPLGKLSALSTMNAVTQKSVKARIERRGNTEHPDYFNYVLSEKDPAPKNQRELTHISSISFQLTLANYSPVSDWFYSTFLFLLENPECYRTLTEEIRGSFNNYDDIKPFALNELPYLYAVLEESLRCLQSNGTGLPRISPGALVDGHYIPKGTHVQYSIFGFSRSPRYFHEPLKFRPQRWLQADHPLYDPAFANDHLKALMPFSAGPRQCMGKEIAWVEAKLFFAKVLWIFDVSKVSGQKFDLESTLLQYGFLVKPDMKIRFTSVERNEAH</sequence>
<comment type="cofactor">
    <cofactor evidence="1 6">
        <name>heme</name>
        <dbReference type="ChEBI" id="CHEBI:30413"/>
    </cofactor>
</comment>
<keyword evidence="7" id="KW-0560">Oxidoreductase</keyword>
<dbReference type="STRING" id="1141098.A0A1Y2EHL2"/>
<keyword evidence="7" id="KW-0503">Monooxygenase</keyword>
<feature type="transmembrane region" description="Helical" evidence="8">
    <location>
        <begin position="217"/>
        <end position="238"/>
    </location>
</feature>
<dbReference type="GO" id="GO:0004497">
    <property type="term" value="F:monooxygenase activity"/>
    <property type="evidence" value="ECO:0007669"/>
    <property type="project" value="UniProtKB-KW"/>
</dbReference>